<dbReference type="PANTHER" id="PTHR43116">
    <property type="entry name" value="PEPTIDE CHAIN RELEASE FACTOR 2"/>
    <property type="match status" value="1"/>
</dbReference>
<evidence type="ECO:0000259" key="6">
    <source>
        <dbReference type="PROSITE" id="PS00745"/>
    </source>
</evidence>
<comment type="subcellular location">
    <subcellularLocation>
        <location evidence="4">Cytoplasm</location>
    </subcellularLocation>
</comment>
<reference evidence="7 8" key="1">
    <citation type="submission" date="2020-05" db="EMBL/GenBank/DDBJ databases">
        <title>Complete genome sequence of Gemmatimonas greenlandica TET16.</title>
        <authorList>
            <person name="Zeng Y."/>
        </authorList>
    </citation>
    <scope>NUCLEOTIDE SEQUENCE [LARGE SCALE GENOMIC DNA]</scope>
    <source>
        <strain evidence="7 8">TET16</strain>
    </source>
</reference>
<dbReference type="RefSeq" id="WP_171224550.1">
    <property type="nucleotide sequence ID" value="NZ_CP053085.1"/>
</dbReference>
<evidence type="ECO:0000313" key="8">
    <source>
        <dbReference type="Proteomes" id="UP000500938"/>
    </source>
</evidence>
<dbReference type="InterPro" id="IPR005139">
    <property type="entry name" value="PCRF"/>
</dbReference>
<keyword evidence="4" id="KW-0963">Cytoplasm</keyword>
<proteinExistence type="inferred from homology"/>
<dbReference type="KEGG" id="ggr:HKW67_06160"/>
<dbReference type="InterPro" id="IPR004374">
    <property type="entry name" value="PrfB"/>
</dbReference>
<dbReference type="Gene3D" id="3.30.160.20">
    <property type="match status" value="1"/>
</dbReference>
<dbReference type="NCBIfam" id="TIGR00020">
    <property type="entry name" value="prfB"/>
    <property type="match status" value="1"/>
</dbReference>
<evidence type="ECO:0000256" key="5">
    <source>
        <dbReference type="NCBIfam" id="TIGR00020"/>
    </source>
</evidence>
<keyword evidence="2 4" id="KW-0488">Methylation</keyword>
<evidence type="ECO:0000313" key="7">
    <source>
        <dbReference type="EMBL" id="QJR35121.1"/>
    </source>
</evidence>
<comment type="PTM">
    <text evidence="4">Methylated by PrmC. Methylation increases the termination efficiency of RF2.</text>
</comment>
<accession>A0A6M4IS69</accession>
<dbReference type="InterPro" id="IPR000352">
    <property type="entry name" value="Pep_chain_release_fac_I"/>
</dbReference>
<organism evidence="7 8">
    <name type="scientific">Gemmatimonas groenlandica</name>
    <dbReference type="NCBI Taxonomy" id="2732249"/>
    <lineage>
        <taxon>Bacteria</taxon>
        <taxon>Pseudomonadati</taxon>
        <taxon>Gemmatimonadota</taxon>
        <taxon>Gemmatimonadia</taxon>
        <taxon>Gemmatimonadales</taxon>
        <taxon>Gemmatimonadaceae</taxon>
        <taxon>Gemmatimonas</taxon>
    </lineage>
</organism>
<dbReference type="Gene3D" id="3.30.70.1660">
    <property type="match status" value="1"/>
</dbReference>
<dbReference type="PANTHER" id="PTHR43116:SF3">
    <property type="entry name" value="CLASS I PEPTIDE CHAIN RELEASE FACTOR"/>
    <property type="match status" value="1"/>
</dbReference>
<dbReference type="Pfam" id="PF00472">
    <property type="entry name" value="RF-1"/>
    <property type="match status" value="1"/>
</dbReference>
<protein>
    <recommendedName>
        <fullName evidence="4 5">Peptide chain release factor 2</fullName>
        <shortName evidence="4">RF-2</shortName>
    </recommendedName>
</protein>
<dbReference type="Pfam" id="PF03462">
    <property type="entry name" value="PCRF"/>
    <property type="match status" value="1"/>
</dbReference>
<dbReference type="PROSITE" id="PS00745">
    <property type="entry name" value="RF_PROK_I"/>
    <property type="match status" value="1"/>
</dbReference>
<dbReference type="SMART" id="SM00937">
    <property type="entry name" value="PCRF"/>
    <property type="match status" value="1"/>
</dbReference>
<dbReference type="Gene3D" id="1.20.58.410">
    <property type="entry name" value="Release factor"/>
    <property type="match status" value="1"/>
</dbReference>
<comment type="function">
    <text evidence="4">Peptide chain release factor 2 directs the termination of translation in response to the peptide chain termination codons UGA and UAA.</text>
</comment>
<dbReference type="Proteomes" id="UP000500938">
    <property type="component" value="Chromosome"/>
</dbReference>
<dbReference type="SUPFAM" id="SSF75620">
    <property type="entry name" value="Release factor"/>
    <property type="match status" value="1"/>
</dbReference>
<evidence type="ECO:0000256" key="4">
    <source>
        <dbReference type="HAMAP-Rule" id="MF_00094"/>
    </source>
</evidence>
<feature type="domain" description="Prokaryotic-type class I peptide chain release factors" evidence="6">
    <location>
        <begin position="244"/>
        <end position="260"/>
    </location>
</feature>
<evidence type="ECO:0000256" key="3">
    <source>
        <dbReference type="ARBA" id="ARBA00022917"/>
    </source>
</evidence>
<keyword evidence="3 4" id="KW-0648">Protein biosynthesis</keyword>
<name>A0A6M4IS69_9BACT</name>
<dbReference type="FunFam" id="3.30.160.20:FF:000010">
    <property type="entry name" value="Peptide chain release factor 2"/>
    <property type="match status" value="1"/>
</dbReference>
<dbReference type="InterPro" id="IPR045853">
    <property type="entry name" value="Pep_chain_release_fac_I_sf"/>
</dbReference>
<dbReference type="GO" id="GO:0016149">
    <property type="term" value="F:translation release factor activity, codon specific"/>
    <property type="evidence" value="ECO:0007669"/>
    <property type="project" value="UniProtKB-UniRule"/>
</dbReference>
<dbReference type="GO" id="GO:0005737">
    <property type="term" value="C:cytoplasm"/>
    <property type="evidence" value="ECO:0007669"/>
    <property type="project" value="UniProtKB-SubCell"/>
</dbReference>
<evidence type="ECO:0000256" key="2">
    <source>
        <dbReference type="ARBA" id="ARBA00022481"/>
    </source>
</evidence>
<evidence type="ECO:0000256" key="1">
    <source>
        <dbReference type="ARBA" id="ARBA00010835"/>
    </source>
</evidence>
<comment type="similarity">
    <text evidence="1 4">Belongs to the prokaryotic/mitochondrial release factor family.</text>
</comment>
<dbReference type="HAMAP" id="MF_00094">
    <property type="entry name" value="Rel_fac_2"/>
    <property type="match status" value="1"/>
</dbReference>
<sequence length="374" mass="42464">MQDGERLKVLTRSEERLVDMRRYLDVDAKRSTLNAYENEMSDGAFWNDQEHARDIVQQVKVLKGWIEPIDSLSARIESAREIDELLALEPDAAMSKDLDAETERIVEELDAFELKSLLRGRDDFRDAQIEISAGAGGTEAQDWAEMIMRMYTRWAERKGFELEMLDLSEGEEAGIKGAVIEIKGQYAYGFLRPESGVHRLVRISPFDSQARRHTSFASVFVYPVVNEEINIEIRDEDLRIDVYRASGAGGQHVNKTSSAVRITHMPTGIVCASQAERSQFKNKATAMKQLKNKLYQRESDKLAAAKALLDADKQDVSFGSQIRSYVFQPYTMVNDHRTELKIADVQKVMDGGIDPFIQAYLKQESEEQAEGRPL</sequence>
<feature type="modified residue" description="N5-methylglutamine" evidence="4">
    <location>
        <position position="251"/>
    </location>
</feature>
<gene>
    <name evidence="4" type="primary">prfB</name>
    <name evidence="7" type="ORF">HKW67_06160</name>
</gene>
<dbReference type="AlphaFoldDB" id="A0A6M4IS69"/>
<dbReference type="EMBL" id="CP053085">
    <property type="protein sequence ID" value="QJR35121.1"/>
    <property type="molecule type" value="Genomic_DNA"/>
</dbReference>
<keyword evidence="8" id="KW-1185">Reference proteome</keyword>